<dbReference type="PANTHER" id="PTHR40084">
    <property type="entry name" value="PHOSPHOHYDROLASE, PHP FAMILY"/>
    <property type="match status" value="1"/>
</dbReference>
<dbReference type="InterPro" id="IPR016195">
    <property type="entry name" value="Pol/histidinol_Pase-like"/>
</dbReference>
<accession>A0ABN0WU60</accession>
<dbReference type="Proteomes" id="UP001500782">
    <property type="component" value="Unassembled WGS sequence"/>
</dbReference>
<dbReference type="PANTHER" id="PTHR40084:SF1">
    <property type="entry name" value="PHOSPHOTRANSFERASE"/>
    <property type="match status" value="1"/>
</dbReference>
<dbReference type="InterPro" id="IPR010994">
    <property type="entry name" value="RuvA_2-like"/>
</dbReference>
<comment type="caution">
    <text evidence="1">The sequence shown here is derived from an EMBL/GenBank/DDBJ whole genome shotgun (WGS) entry which is preliminary data.</text>
</comment>
<reference evidence="1 2" key="1">
    <citation type="journal article" date="2019" name="Int. J. Syst. Evol. Microbiol.">
        <title>The Global Catalogue of Microorganisms (GCM) 10K type strain sequencing project: providing services to taxonomists for standard genome sequencing and annotation.</title>
        <authorList>
            <consortium name="The Broad Institute Genomics Platform"/>
            <consortium name="The Broad Institute Genome Sequencing Center for Infectious Disease"/>
            <person name="Wu L."/>
            <person name="Ma J."/>
        </authorList>
    </citation>
    <scope>NUCLEOTIDE SEQUENCE [LARGE SCALE GENOMIC DNA]</scope>
    <source>
        <strain evidence="1 2">JCM 9731</strain>
    </source>
</reference>
<sequence>MNTSYFADLHIHIGRTSKNQAVKITASDKLTMPSILEYAKNEKGLHIVGVIDCHSPGVLEDLNTLIRAGKMRQDENGGILTNDGLLLVMGSEIEIYDEWCSGPIHVLCYFPTLDTMGKFSRWLEKRVTNIHLSSQRVYASGRELQTFVKELGGLFIPAHIFTPFKSLYGKGVKQSLQEVFDPKLIDAVELGLSSDTEMAYQIQEIRKYAFLTNSDAHSLPKLAREYQKVQMKELNFKELVWAIKGQNGRLIEANYGLNPRIGKYHQTVCAECFQHVANVELPCPSCGHTRIVKGVKDRILELSFSDEEKPVSKPPYIHQVPLENLPGIGPKLLHKLVLTFGNEMNVLHYATKDELIKVAGEKVCSYILAARNGTLHFNAGGGGRYGKVSDK</sequence>
<name>A0ABN0WU60_9BACI</name>
<gene>
    <name evidence="1" type="ORF">GCM10008967_41530</name>
</gene>
<keyword evidence="2" id="KW-1185">Reference proteome</keyword>
<dbReference type="SUPFAM" id="SSF89550">
    <property type="entry name" value="PHP domain-like"/>
    <property type="match status" value="1"/>
</dbReference>
<dbReference type="EMBL" id="BAAADJ010000064">
    <property type="protein sequence ID" value="GAA0346824.1"/>
    <property type="molecule type" value="Genomic_DNA"/>
</dbReference>
<dbReference type="Gene3D" id="3.20.20.140">
    <property type="entry name" value="Metal-dependent hydrolases"/>
    <property type="match status" value="1"/>
</dbReference>
<proteinExistence type="predicted"/>
<evidence type="ECO:0000313" key="1">
    <source>
        <dbReference type="EMBL" id="GAA0346824.1"/>
    </source>
</evidence>
<protein>
    <submittedName>
        <fullName evidence="1">TIGR00375 family protein</fullName>
    </submittedName>
</protein>
<organism evidence="1 2">
    <name type="scientific">Bacillus carboniphilus</name>
    <dbReference type="NCBI Taxonomy" id="86663"/>
    <lineage>
        <taxon>Bacteria</taxon>
        <taxon>Bacillati</taxon>
        <taxon>Bacillota</taxon>
        <taxon>Bacilli</taxon>
        <taxon>Bacillales</taxon>
        <taxon>Bacillaceae</taxon>
        <taxon>Bacillus</taxon>
    </lineage>
</organism>
<dbReference type="RefSeq" id="WP_343803693.1">
    <property type="nucleotide sequence ID" value="NZ_BAAADJ010000064.1"/>
</dbReference>
<dbReference type="SUPFAM" id="SSF47781">
    <property type="entry name" value="RuvA domain 2-like"/>
    <property type="match status" value="1"/>
</dbReference>
<dbReference type="CDD" id="cd19067">
    <property type="entry name" value="PfuEndoQ-like"/>
    <property type="match status" value="1"/>
</dbReference>
<evidence type="ECO:0000313" key="2">
    <source>
        <dbReference type="Proteomes" id="UP001500782"/>
    </source>
</evidence>